<gene>
    <name evidence="2" type="ORF">L198_01070</name>
</gene>
<accession>A0A1E3K382</accession>
<reference evidence="2 3" key="1">
    <citation type="submission" date="2016-06" db="EMBL/GenBank/DDBJ databases">
        <title>Evolution of pathogenesis and genome organization in the Tremellales.</title>
        <authorList>
            <person name="Cuomo C."/>
            <person name="Litvintseva A."/>
            <person name="Heitman J."/>
            <person name="Chen Y."/>
            <person name="Sun S."/>
            <person name="Springer D."/>
            <person name="Dromer F."/>
            <person name="Young S."/>
            <person name="Zeng Q."/>
            <person name="Chapman S."/>
            <person name="Gujja S."/>
            <person name="Saif S."/>
            <person name="Birren B."/>
        </authorList>
    </citation>
    <scope>NUCLEOTIDE SEQUENCE [LARGE SCALE GENOMIC DNA]</scope>
    <source>
        <strain evidence="2 3">CBS 7118</strain>
    </source>
</reference>
<dbReference type="Proteomes" id="UP000094819">
    <property type="component" value="Unassembled WGS sequence"/>
</dbReference>
<proteinExistence type="predicted"/>
<feature type="compositionally biased region" description="Basic and acidic residues" evidence="1">
    <location>
        <begin position="154"/>
        <end position="174"/>
    </location>
</feature>
<comment type="caution">
    <text evidence="2">The sequence shown here is derived from an EMBL/GenBank/DDBJ whole genome shotgun (WGS) entry which is preliminary data.</text>
</comment>
<feature type="compositionally biased region" description="Polar residues" evidence="1">
    <location>
        <begin position="60"/>
        <end position="90"/>
    </location>
</feature>
<dbReference type="AlphaFoldDB" id="A0A1E3K382"/>
<dbReference type="OrthoDB" id="10315278at2759"/>
<feature type="region of interest" description="Disordered" evidence="1">
    <location>
        <begin position="42"/>
        <end position="101"/>
    </location>
</feature>
<evidence type="ECO:0000313" key="2">
    <source>
        <dbReference type="EMBL" id="ODO07491.1"/>
    </source>
</evidence>
<dbReference type="RefSeq" id="XP_019034968.1">
    <property type="nucleotide sequence ID" value="XM_019173242.1"/>
</dbReference>
<organism evidence="2 3">
    <name type="scientific">Cryptococcus wingfieldii CBS 7118</name>
    <dbReference type="NCBI Taxonomy" id="1295528"/>
    <lineage>
        <taxon>Eukaryota</taxon>
        <taxon>Fungi</taxon>
        <taxon>Dikarya</taxon>
        <taxon>Basidiomycota</taxon>
        <taxon>Agaricomycotina</taxon>
        <taxon>Tremellomycetes</taxon>
        <taxon>Tremellales</taxon>
        <taxon>Cryptococcaceae</taxon>
        <taxon>Cryptococcus</taxon>
    </lineage>
</organism>
<sequence>MRSPNSDMIVAQVYYARNAAVQADGRRPDEQQRYDYYSRVSAQAELLRQQQRQHTKPDATPTQPEAVTSFSQPNNPYSQTNTTEPSPTRQPDTRPSYRSRRSAQAIARLKELGYDPQSHVFPPPGWKHIPQTDRTGLNHVGYFPMVNNAGVPLQREKASKGKKREQESRAKVERQAWWINTTSSGQ</sequence>
<evidence type="ECO:0000256" key="1">
    <source>
        <dbReference type="SAM" id="MobiDB-lite"/>
    </source>
</evidence>
<evidence type="ECO:0000313" key="3">
    <source>
        <dbReference type="Proteomes" id="UP000094819"/>
    </source>
</evidence>
<feature type="compositionally biased region" description="Low complexity" evidence="1">
    <location>
        <begin position="42"/>
        <end position="52"/>
    </location>
</feature>
<name>A0A1E3K382_9TREE</name>
<dbReference type="GeneID" id="30190283"/>
<keyword evidence="3" id="KW-1185">Reference proteome</keyword>
<feature type="region of interest" description="Disordered" evidence="1">
    <location>
        <begin position="153"/>
        <end position="186"/>
    </location>
</feature>
<protein>
    <submittedName>
        <fullName evidence="2">Uncharacterized protein</fullName>
    </submittedName>
</protein>
<dbReference type="EMBL" id="AWGH01000002">
    <property type="protein sequence ID" value="ODO07491.1"/>
    <property type="molecule type" value="Genomic_DNA"/>
</dbReference>